<dbReference type="AlphaFoldDB" id="A0A9P7DM44"/>
<dbReference type="RefSeq" id="XP_041163018.1">
    <property type="nucleotide sequence ID" value="XM_041297520.1"/>
</dbReference>
<reference evidence="1" key="1">
    <citation type="journal article" date="2020" name="New Phytol.">
        <title>Comparative genomics reveals dynamic genome evolution in host specialist ectomycorrhizal fungi.</title>
        <authorList>
            <person name="Lofgren L.A."/>
            <person name="Nguyen N.H."/>
            <person name="Vilgalys R."/>
            <person name="Ruytinx J."/>
            <person name="Liao H.L."/>
            <person name="Branco S."/>
            <person name="Kuo A."/>
            <person name="LaButti K."/>
            <person name="Lipzen A."/>
            <person name="Andreopoulos W."/>
            <person name="Pangilinan J."/>
            <person name="Riley R."/>
            <person name="Hundley H."/>
            <person name="Na H."/>
            <person name="Barry K."/>
            <person name="Grigoriev I.V."/>
            <person name="Stajich J.E."/>
            <person name="Kennedy P.G."/>
        </authorList>
    </citation>
    <scope>NUCLEOTIDE SEQUENCE</scope>
    <source>
        <strain evidence="1">S12</strain>
    </source>
</reference>
<keyword evidence="2" id="KW-1185">Reference proteome</keyword>
<sequence>DVLNRLNPSYFRQAQPQAGAYQDPDPRLQAQKARHLSKYIFPLQYGLSNVFSQPSAAKETYKQPNFADREREIELFGTCKTPKRLKDVLVLLDKMIWRHGKCHYKLLRDTVCPSKVGELQVIARTSLIFAHRSRQRTTRRWTAASYW</sequence>
<dbReference type="Proteomes" id="UP000719766">
    <property type="component" value="Unassembled WGS sequence"/>
</dbReference>
<dbReference type="GeneID" id="64591284"/>
<comment type="caution">
    <text evidence="1">The sequence shown here is derived from an EMBL/GenBank/DDBJ whole genome shotgun (WGS) entry which is preliminary data.</text>
</comment>
<protein>
    <submittedName>
        <fullName evidence="1">Uncharacterized protein</fullName>
    </submittedName>
</protein>
<organism evidence="1 2">
    <name type="scientific">Suillus plorans</name>
    <dbReference type="NCBI Taxonomy" id="116603"/>
    <lineage>
        <taxon>Eukaryota</taxon>
        <taxon>Fungi</taxon>
        <taxon>Dikarya</taxon>
        <taxon>Basidiomycota</taxon>
        <taxon>Agaricomycotina</taxon>
        <taxon>Agaricomycetes</taxon>
        <taxon>Agaricomycetidae</taxon>
        <taxon>Boletales</taxon>
        <taxon>Suillineae</taxon>
        <taxon>Suillaceae</taxon>
        <taxon>Suillus</taxon>
    </lineage>
</organism>
<dbReference type="OrthoDB" id="289721at2759"/>
<dbReference type="Gene3D" id="1.10.132.70">
    <property type="match status" value="1"/>
</dbReference>
<accession>A0A9P7DM44</accession>
<name>A0A9P7DM44_9AGAM</name>
<gene>
    <name evidence="1" type="ORF">HD556DRAFT_1232582</name>
</gene>
<dbReference type="EMBL" id="JABBWE010000014">
    <property type="protein sequence ID" value="KAG1798207.1"/>
    <property type="molecule type" value="Genomic_DNA"/>
</dbReference>
<evidence type="ECO:0000313" key="2">
    <source>
        <dbReference type="Proteomes" id="UP000719766"/>
    </source>
</evidence>
<evidence type="ECO:0000313" key="1">
    <source>
        <dbReference type="EMBL" id="KAG1798207.1"/>
    </source>
</evidence>
<proteinExistence type="predicted"/>
<feature type="non-terminal residue" evidence="1">
    <location>
        <position position="147"/>
    </location>
</feature>